<dbReference type="EMBL" id="LBXZ01000001">
    <property type="protein sequence ID" value="KKR41123.1"/>
    <property type="molecule type" value="Genomic_DNA"/>
</dbReference>
<organism evidence="2 3">
    <name type="scientific">Candidatus Yanofskybacteria bacterium GW2011_GWE2_40_11</name>
    <dbReference type="NCBI Taxonomy" id="1619033"/>
    <lineage>
        <taxon>Bacteria</taxon>
        <taxon>Candidatus Yanofskyibacteriota</taxon>
    </lineage>
</organism>
<feature type="transmembrane region" description="Helical" evidence="1">
    <location>
        <begin position="6"/>
        <end position="26"/>
    </location>
</feature>
<sequence length="123" mass="13586">MNKNNIIVGGVVLILVGIFGLVFWLTGKTTNVPDGKYDNLAKCLADKKITMYGAYWCSHCQSEKKGFGSSFQYVPYVECTEETQKCVDAKVSGYPTWVFPDGKRFEGAQGVEKLARESGCPIN</sequence>
<gene>
    <name evidence="2" type="ORF">UT75_C0001G0027</name>
</gene>
<evidence type="ECO:0000313" key="3">
    <source>
        <dbReference type="Proteomes" id="UP000034072"/>
    </source>
</evidence>
<evidence type="ECO:0000256" key="1">
    <source>
        <dbReference type="SAM" id="Phobius"/>
    </source>
</evidence>
<dbReference type="Proteomes" id="UP000034072">
    <property type="component" value="Unassembled WGS sequence"/>
</dbReference>
<evidence type="ECO:0000313" key="2">
    <source>
        <dbReference type="EMBL" id="KKR41123.1"/>
    </source>
</evidence>
<dbReference type="PANTHER" id="PTHR34573">
    <property type="entry name" value="VKC DOMAIN-CONTAINING PROTEIN"/>
    <property type="match status" value="1"/>
</dbReference>
<accession>A0A0G0QLZ1</accession>
<keyword evidence="1" id="KW-0472">Membrane</keyword>
<keyword evidence="1" id="KW-0812">Transmembrane</keyword>
<keyword evidence="1" id="KW-1133">Transmembrane helix</keyword>
<dbReference type="PANTHER" id="PTHR34573:SF1">
    <property type="entry name" value="VITAMIN K EPOXIDE REDUCTASE DOMAIN-CONTAINING PROTEIN"/>
    <property type="match status" value="1"/>
</dbReference>
<dbReference type="SUPFAM" id="SSF52833">
    <property type="entry name" value="Thioredoxin-like"/>
    <property type="match status" value="1"/>
</dbReference>
<name>A0A0G0QLZ1_9BACT</name>
<dbReference type="PATRIC" id="fig|1619033.3.peg.27"/>
<proteinExistence type="predicted"/>
<reference evidence="2 3" key="1">
    <citation type="journal article" date="2015" name="Nature">
        <title>rRNA introns, odd ribosomes, and small enigmatic genomes across a large radiation of phyla.</title>
        <authorList>
            <person name="Brown C.T."/>
            <person name="Hug L.A."/>
            <person name="Thomas B.C."/>
            <person name="Sharon I."/>
            <person name="Castelle C.J."/>
            <person name="Singh A."/>
            <person name="Wilkins M.J."/>
            <person name="Williams K.H."/>
            <person name="Banfield J.F."/>
        </authorList>
    </citation>
    <scope>NUCLEOTIDE SEQUENCE [LARGE SCALE GENOMIC DNA]</scope>
</reference>
<dbReference type="AlphaFoldDB" id="A0A0G0QLZ1"/>
<dbReference type="InterPro" id="IPR036249">
    <property type="entry name" value="Thioredoxin-like_sf"/>
</dbReference>
<comment type="caution">
    <text evidence="2">The sequence shown here is derived from an EMBL/GenBank/DDBJ whole genome shotgun (WGS) entry which is preliminary data.</text>
</comment>
<dbReference type="Gene3D" id="3.40.30.10">
    <property type="entry name" value="Glutaredoxin"/>
    <property type="match status" value="1"/>
</dbReference>
<protein>
    <submittedName>
        <fullName evidence="2">VKORC1/thioredoxin domain protein</fullName>
    </submittedName>
</protein>